<evidence type="ECO:0000259" key="1">
    <source>
        <dbReference type="Pfam" id="PF01248"/>
    </source>
</evidence>
<dbReference type="EMBL" id="JAPOHA010000013">
    <property type="protein sequence ID" value="MCY1714971.1"/>
    <property type="molecule type" value="Genomic_DNA"/>
</dbReference>
<keyword evidence="3" id="KW-1185">Reference proteome</keyword>
<reference evidence="2 3" key="1">
    <citation type="submission" date="2022-11" db="EMBL/GenBank/DDBJ databases">
        <authorList>
            <person name="Caiyu Z."/>
        </authorList>
    </citation>
    <scope>NUCLEOTIDE SEQUENCE [LARGE SCALE GENOMIC DNA]</scope>
    <source>
        <strain evidence="2 3">YR-4</strain>
    </source>
</reference>
<gene>
    <name evidence="2" type="ORF">OUY18_11980</name>
</gene>
<dbReference type="Gene3D" id="3.30.1330.30">
    <property type="match status" value="1"/>
</dbReference>
<dbReference type="RefSeq" id="WP_268059031.1">
    <property type="nucleotide sequence ID" value="NZ_JAPOHA010000013.1"/>
</dbReference>
<evidence type="ECO:0000313" key="3">
    <source>
        <dbReference type="Proteomes" id="UP001082703"/>
    </source>
</evidence>
<dbReference type="SUPFAM" id="SSF55315">
    <property type="entry name" value="L30e-like"/>
    <property type="match status" value="1"/>
</dbReference>
<name>A0ABT4BYG5_9FIRM</name>
<evidence type="ECO:0000313" key="2">
    <source>
        <dbReference type="EMBL" id="MCY1714971.1"/>
    </source>
</evidence>
<proteinExistence type="predicted"/>
<feature type="domain" description="Ribosomal protein eL8/eL30/eS12/Gadd45" evidence="1">
    <location>
        <begin position="4"/>
        <end position="91"/>
    </location>
</feature>
<dbReference type="Proteomes" id="UP001082703">
    <property type="component" value="Unassembled WGS sequence"/>
</dbReference>
<organism evidence="2 3">
    <name type="scientific">Caproiciproducens galactitolivorans</name>
    <dbReference type="NCBI Taxonomy" id="642589"/>
    <lineage>
        <taxon>Bacteria</taxon>
        <taxon>Bacillati</taxon>
        <taxon>Bacillota</taxon>
        <taxon>Clostridia</taxon>
        <taxon>Eubacteriales</taxon>
        <taxon>Acutalibacteraceae</taxon>
        <taxon>Caproiciproducens</taxon>
    </lineage>
</organism>
<sequence length="107" mass="11141">MNEKILHLLGIARRAGRLTLGNDAVIESLRRGNAKLVLLAKDLSPRTAGGVRLAAEEEGIALQALSSTMDEISMALGKRTGVVAVNDAGFASRLIALCTAQAAGTEE</sequence>
<comment type="caution">
    <text evidence="2">The sequence shown here is derived from an EMBL/GenBank/DDBJ whole genome shotgun (WGS) entry which is preliminary data.</text>
</comment>
<accession>A0ABT4BYG5</accession>
<protein>
    <submittedName>
        <fullName evidence="2">Ribosomal L7Ae/L30e/S12e/Gadd45 family protein</fullName>
    </submittedName>
</protein>
<dbReference type="InterPro" id="IPR004038">
    <property type="entry name" value="Ribosomal_eL8/eL30/eS12/Gad45"/>
</dbReference>
<dbReference type="InterPro" id="IPR029064">
    <property type="entry name" value="Ribosomal_eL30-like_sf"/>
</dbReference>
<dbReference type="Pfam" id="PF01248">
    <property type="entry name" value="Ribosomal_L7Ae"/>
    <property type="match status" value="1"/>
</dbReference>